<dbReference type="GO" id="GO:0000209">
    <property type="term" value="P:protein polyubiquitination"/>
    <property type="evidence" value="ECO:0007669"/>
    <property type="project" value="TreeGrafter"/>
</dbReference>
<sequence>MKKNVQGLDAKLESPATEAKLTEVSKENSANIQEQRKAAAAAAAAAVTSPPTAPSASALSRPLKAVRQRNSFTVCISKDQKKPVINGVQLLPGGKVLLADRINVCVQLFDTQGQHLHIMECRSPPCLLAVLDSSSIRHAVAVTLPFCSGIDLLEVTGDNMKVKRTLQTSRGYDAVAAVNNQTLAVGCWRAFGIDLIDLGGQVLRQICSSVHPNYMVTTEDGHLMCSTYDDTIAQVQMDTGTIVFDKSVPQIQDPRGVAITSDGSILVTDGRNKTLHLVSSQGAWIRQLWSEPSDIDKGGRLQCVSTDGCICVCVTGHGSVYIFDCV</sequence>
<dbReference type="SUPFAM" id="SSF63829">
    <property type="entry name" value="Calcium-dependent phosphotriesterase"/>
    <property type="match status" value="1"/>
</dbReference>
<comment type="caution">
    <text evidence="4">The sequence shown here is derived from an EMBL/GenBank/DDBJ whole genome shotgun (WGS) entry which is preliminary data.</text>
</comment>
<dbReference type="Proteomes" id="UP000735302">
    <property type="component" value="Unassembled WGS sequence"/>
</dbReference>
<feature type="region of interest" description="Disordered" evidence="3">
    <location>
        <begin position="1"/>
        <end position="35"/>
    </location>
</feature>
<dbReference type="InterPro" id="IPR050952">
    <property type="entry name" value="TRIM-NHL_E3_ligases"/>
</dbReference>
<keyword evidence="5" id="KW-1185">Reference proteome</keyword>
<name>A0AAV3WRG3_9GAST</name>
<dbReference type="PANTHER" id="PTHR24104">
    <property type="entry name" value="E3 UBIQUITIN-PROTEIN LIGASE NHLRC1-RELATED"/>
    <property type="match status" value="1"/>
</dbReference>
<dbReference type="Pfam" id="PF01436">
    <property type="entry name" value="NHL"/>
    <property type="match status" value="1"/>
</dbReference>
<dbReference type="PROSITE" id="PS51125">
    <property type="entry name" value="NHL"/>
    <property type="match status" value="1"/>
</dbReference>
<evidence type="ECO:0000313" key="4">
    <source>
        <dbReference type="EMBL" id="GFN73580.1"/>
    </source>
</evidence>
<evidence type="ECO:0000256" key="2">
    <source>
        <dbReference type="PROSITE-ProRule" id="PRU00504"/>
    </source>
</evidence>
<gene>
    <name evidence="4" type="ORF">PoB_000008600</name>
</gene>
<protein>
    <submittedName>
        <fullName evidence="4">Uncharacterized protein</fullName>
    </submittedName>
</protein>
<accession>A0AAV3WRG3</accession>
<dbReference type="PANTHER" id="PTHR24104:SF48">
    <property type="entry name" value="PROTEIN WECH"/>
    <property type="match status" value="1"/>
</dbReference>
<feature type="repeat" description="NHL" evidence="2">
    <location>
        <begin position="250"/>
        <end position="281"/>
    </location>
</feature>
<dbReference type="GO" id="GO:0043161">
    <property type="term" value="P:proteasome-mediated ubiquitin-dependent protein catabolic process"/>
    <property type="evidence" value="ECO:0007669"/>
    <property type="project" value="TreeGrafter"/>
</dbReference>
<evidence type="ECO:0000256" key="3">
    <source>
        <dbReference type="SAM" id="MobiDB-lite"/>
    </source>
</evidence>
<evidence type="ECO:0000313" key="5">
    <source>
        <dbReference type="Proteomes" id="UP000735302"/>
    </source>
</evidence>
<reference evidence="4 5" key="1">
    <citation type="journal article" date="2021" name="Elife">
        <title>Chloroplast acquisition without the gene transfer in kleptoplastic sea slugs, Plakobranchus ocellatus.</title>
        <authorList>
            <person name="Maeda T."/>
            <person name="Takahashi S."/>
            <person name="Yoshida T."/>
            <person name="Shimamura S."/>
            <person name="Takaki Y."/>
            <person name="Nagai Y."/>
            <person name="Toyoda A."/>
            <person name="Suzuki Y."/>
            <person name="Arimoto A."/>
            <person name="Ishii H."/>
            <person name="Satoh N."/>
            <person name="Nishiyama T."/>
            <person name="Hasebe M."/>
            <person name="Maruyama T."/>
            <person name="Minagawa J."/>
            <person name="Obokata J."/>
            <person name="Shigenobu S."/>
        </authorList>
    </citation>
    <scope>NUCLEOTIDE SEQUENCE [LARGE SCALE GENOMIC DNA]</scope>
</reference>
<proteinExistence type="predicted"/>
<dbReference type="InterPro" id="IPR001258">
    <property type="entry name" value="NHL_repeat"/>
</dbReference>
<dbReference type="AlphaFoldDB" id="A0AAV3WRG3"/>
<dbReference type="GO" id="GO:0061630">
    <property type="term" value="F:ubiquitin protein ligase activity"/>
    <property type="evidence" value="ECO:0007669"/>
    <property type="project" value="TreeGrafter"/>
</dbReference>
<dbReference type="Gene3D" id="2.120.10.30">
    <property type="entry name" value="TolB, C-terminal domain"/>
    <property type="match status" value="1"/>
</dbReference>
<dbReference type="InterPro" id="IPR011042">
    <property type="entry name" value="6-blade_b-propeller_TolB-like"/>
</dbReference>
<dbReference type="EMBL" id="BLXT01000008">
    <property type="protein sequence ID" value="GFN73580.1"/>
    <property type="molecule type" value="Genomic_DNA"/>
</dbReference>
<keyword evidence="1" id="KW-0677">Repeat</keyword>
<evidence type="ECO:0000256" key="1">
    <source>
        <dbReference type="ARBA" id="ARBA00022737"/>
    </source>
</evidence>
<organism evidence="4 5">
    <name type="scientific">Plakobranchus ocellatus</name>
    <dbReference type="NCBI Taxonomy" id="259542"/>
    <lineage>
        <taxon>Eukaryota</taxon>
        <taxon>Metazoa</taxon>
        <taxon>Spiralia</taxon>
        <taxon>Lophotrochozoa</taxon>
        <taxon>Mollusca</taxon>
        <taxon>Gastropoda</taxon>
        <taxon>Heterobranchia</taxon>
        <taxon>Euthyneura</taxon>
        <taxon>Panpulmonata</taxon>
        <taxon>Sacoglossa</taxon>
        <taxon>Placobranchoidea</taxon>
        <taxon>Plakobranchidae</taxon>
        <taxon>Plakobranchus</taxon>
    </lineage>
</organism>